<feature type="domain" description="Outer membrane protein beta-barrel" evidence="2">
    <location>
        <begin position="33"/>
        <end position="219"/>
    </location>
</feature>
<reference evidence="3 4" key="1">
    <citation type="submission" date="2020-04" db="EMBL/GenBank/DDBJ databases">
        <title>Flammeovirga sp. SR4, a novel species isolated from seawater.</title>
        <authorList>
            <person name="Wang X."/>
        </authorList>
    </citation>
    <scope>NUCLEOTIDE SEQUENCE [LARGE SCALE GENOMIC DNA]</scope>
    <source>
        <strain evidence="3 4">ATCC 23126</strain>
    </source>
</reference>
<feature type="signal peptide" evidence="1">
    <location>
        <begin position="1"/>
        <end position="26"/>
    </location>
</feature>
<evidence type="ECO:0000256" key="1">
    <source>
        <dbReference type="SAM" id="SignalP"/>
    </source>
</evidence>
<gene>
    <name evidence="3" type="ORF">HHU12_01650</name>
</gene>
<keyword evidence="4" id="KW-1185">Reference proteome</keyword>
<keyword evidence="1" id="KW-0732">Signal</keyword>
<evidence type="ECO:0000313" key="4">
    <source>
        <dbReference type="Proteomes" id="UP000576082"/>
    </source>
</evidence>
<evidence type="ECO:0000313" key="3">
    <source>
        <dbReference type="EMBL" id="NME66656.1"/>
    </source>
</evidence>
<dbReference type="EMBL" id="JABANE010000003">
    <property type="protein sequence ID" value="NME66656.1"/>
    <property type="molecule type" value="Genomic_DNA"/>
</dbReference>
<sequence length="241" mass="27339">MEKNYLKFLRFIPLILFMGIMNVSFAQEYQSDSLSNSNYDSKYYAPEKKGMEWGFFIGPSWSFPSGSSPQLNTGAQYSSVRERTRTTVFFGFKFNFFIQNNLSVEFDALFNSMGQKTEFSGFMHELGQSNKVVKTTDVLSYFVFPLTANYYLNDHIYIKGGVYGAALAGAQRRQGGLFGDYTDVNHLFKGGDFGVTAGIGAEAKMLFLEWRYSRGLVDVTFDDEKYYNQNIQLVVGLKFGG</sequence>
<proteinExistence type="predicted"/>
<organism evidence="3 4">
    <name type="scientific">Flammeovirga aprica JL-4</name>
    <dbReference type="NCBI Taxonomy" id="694437"/>
    <lineage>
        <taxon>Bacteria</taxon>
        <taxon>Pseudomonadati</taxon>
        <taxon>Bacteroidota</taxon>
        <taxon>Cytophagia</taxon>
        <taxon>Cytophagales</taxon>
        <taxon>Flammeovirgaceae</taxon>
        <taxon>Flammeovirga</taxon>
    </lineage>
</organism>
<comment type="caution">
    <text evidence="3">The sequence shown here is derived from an EMBL/GenBank/DDBJ whole genome shotgun (WGS) entry which is preliminary data.</text>
</comment>
<dbReference type="Pfam" id="PF13568">
    <property type="entry name" value="OMP_b-brl_2"/>
    <property type="match status" value="1"/>
</dbReference>
<dbReference type="RefSeq" id="WP_169654403.1">
    <property type="nucleotide sequence ID" value="NZ_JABANE010000003.1"/>
</dbReference>
<name>A0A7X9NZ87_9BACT</name>
<dbReference type="InterPro" id="IPR025665">
    <property type="entry name" value="Beta-barrel_OMP_2"/>
</dbReference>
<dbReference type="Proteomes" id="UP000576082">
    <property type="component" value="Unassembled WGS sequence"/>
</dbReference>
<accession>A0A7X9NZ87</accession>
<feature type="chain" id="PRO_5031401157" evidence="1">
    <location>
        <begin position="27"/>
        <end position="241"/>
    </location>
</feature>
<evidence type="ECO:0000259" key="2">
    <source>
        <dbReference type="Pfam" id="PF13568"/>
    </source>
</evidence>
<dbReference type="AlphaFoldDB" id="A0A7X9NZ87"/>
<protein>
    <submittedName>
        <fullName evidence="3">Porin family protein</fullName>
    </submittedName>
</protein>